<feature type="domain" description="NADP-dependent oxidoreductase" evidence="2">
    <location>
        <begin position="39"/>
        <end position="305"/>
    </location>
</feature>
<dbReference type="Pfam" id="PF00248">
    <property type="entry name" value="Aldo_ket_red"/>
    <property type="match status" value="1"/>
</dbReference>
<dbReference type="InterPro" id="IPR020471">
    <property type="entry name" value="AKR"/>
</dbReference>
<proteinExistence type="predicted"/>
<dbReference type="PANTHER" id="PTHR43625">
    <property type="entry name" value="AFLATOXIN B1 ALDEHYDE REDUCTASE"/>
    <property type="match status" value="1"/>
</dbReference>
<keyword evidence="4" id="KW-1185">Reference proteome</keyword>
<dbReference type="PRINTS" id="PR00069">
    <property type="entry name" value="ALDKETRDTASE"/>
</dbReference>
<dbReference type="CDD" id="cd19088">
    <property type="entry name" value="AKR_AKR13B1"/>
    <property type="match status" value="1"/>
</dbReference>
<sequence length="312" mass="32991">MSRVSGGSSAYLSRIPRSALMSVPNHSRNGVLAGRSVGRIGYGAMQLEFESDAVAVLRRARELGVDHIDTAGFYGGGAVNALIRRALHPYPGDLMLVDKIGAEHVEGGLVPAQQPAQLRAAVEADLRTLGAERLDVVNLRRVDNPPGIVATGDQIVDLDDQLAELITLRDEGKIGAIGLSAVTADQLIRAAPADIVCVQNLYNLLERTDDALLGECAARATAFVPFFPLGSGFSERAHVGAHPVVREIADRLDVTPSQIALAWLLARDPHILLIPGTRSIEHLEQNMAAARIRLDAQALAALDGIAAAPAVG</sequence>
<keyword evidence="1" id="KW-0560">Oxidoreductase</keyword>
<evidence type="ECO:0000256" key="1">
    <source>
        <dbReference type="ARBA" id="ARBA00023002"/>
    </source>
</evidence>
<dbReference type="InterPro" id="IPR036812">
    <property type="entry name" value="NAD(P)_OxRdtase_dom_sf"/>
</dbReference>
<dbReference type="PANTHER" id="PTHR43625:SF40">
    <property type="entry name" value="ALDO-KETO REDUCTASE YAKC [NADP(+)]"/>
    <property type="match status" value="1"/>
</dbReference>
<dbReference type="Proteomes" id="UP000565711">
    <property type="component" value="Unassembled WGS sequence"/>
</dbReference>
<organism evidence="3 4">
    <name type="scientific">Nocardia vermiculata</name>
    <dbReference type="NCBI Taxonomy" id="257274"/>
    <lineage>
        <taxon>Bacteria</taxon>
        <taxon>Bacillati</taxon>
        <taxon>Actinomycetota</taxon>
        <taxon>Actinomycetes</taxon>
        <taxon>Mycobacteriales</taxon>
        <taxon>Nocardiaceae</taxon>
        <taxon>Nocardia</taxon>
    </lineage>
</organism>
<evidence type="ECO:0000259" key="2">
    <source>
        <dbReference type="Pfam" id="PF00248"/>
    </source>
</evidence>
<dbReference type="SUPFAM" id="SSF51430">
    <property type="entry name" value="NAD(P)-linked oxidoreductase"/>
    <property type="match status" value="1"/>
</dbReference>
<dbReference type="AlphaFoldDB" id="A0A846XZB2"/>
<gene>
    <name evidence="3" type="ORF">HGA08_05150</name>
</gene>
<reference evidence="3 4" key="1">
    <citation type="submission" date="2020-04" db="EMBL/GenBank/DDBJ databases">
        <title>MicrobeNet Type strains.</title>
        <authorList>
            <person name="Nicholson A.C."/>
        </authorList>
    </citation>
    <scope>NUCLEOTIDE SEQUENCE [LARGE SCALE GENOMIC DNA]</scope>
    <source>
        <strain evidence="3 4">JCM 12354</strain>
    </source>
</reference>
<dbReference type="GO" id="GO:0005737">
    <property type="term" value="C:cytoplasm"/>
    <property type="evidence" value="ECO:0007669"/>
    <property type="project" value="TreeGrafter"/>
</dbReference>
<accession>A0A846XZB2</accession>
<dbReference type="EMBL" id="JAAXOP010000002">
    <property type="protein sequence ID" value="NKY49599.1"/>
    <property type="molecule type" value="Genomic_DNA"/>
</dbReference>
<dbReference type="InterPro" id="IPR023210">
    <property type="entry name" value="NADP_OxRdtase_dom"/>
</dbReference>
<dbReference type="Gene3D" id="3.20.20.100">
    <property type="entry name" value="NADP-dependent oxidoreductase domain"/>
    <property type="match status" value="1"/>
</dbReference>
<evidence type="ECO:0000313" key="4">
    <source>
        <dbReference type="Proteomes" id="UP000565711"/>
    </source>
</evidence>
<dbReference type="GO" id="GO:0016491">
    <property type="term" value="F:oxidoreductase activity"/>
    <property type="evidence" value="ECO:0007669"/>
    <property type="project" value="UniProtKB-KW"/>
</dbReference>
<name>A0A846XZB2_9NOCA</name>
<evidence type="ECO:0000313" key="3">
    <source>
        <dbReference type="EMBL" id="NKY49599.1"/>
    </source>
</evidence>
<dbReference type="InterPro" id="IPR050791">
    <property type="entry name" value="Aldo-Keto_reductase"/>
</dbReference>
<comment type="caution">
    <text evidence="3">The sequence shown here is derived from an EMBL/GenBank/DDBJ whole genome shotgun (WGS) entry which is preliminary data.</text>
</comment>
<protein>
    <submittedName>
        <fullName evidence="3">Aldo/keto reductase</fullName>
    </submittedName>
</protein>